<dbReference type="RefSeq" id="WP_285449325.1">
    <property type="nucleotide sequence ID" value="NZ_CP127173.1"/>
</dbReference>
<dbReference type="Proteomes" id="UP001227101">
    <property type="component" value="Chromosome"/>
</dbReference>
<protein>
    <submittedName>
        <fullName evidence="2">Uncharacterized protein</fullName>
    </submittedName>
</protein>
<evidence type="ECO:0000313" key="3">
    <source>
        <dbReference type="Proteomes" id="UP001227101"/>
    </source>
</evidence>
<reference evidence="2 3" key="1">
    <citation type="submission" date="2023-06" db="EMBL/GenBank/DDBJ databases">
        <authorList>
            <person name="Oyuntsetseg B."/>
            <person name="Kim S.B."/>
        </authorList>
    </citation>
    <scope>NUCLEOTIDE SEQUENCE [LARGE SCALE GENOMIC DNA]</scope>
    <source>
        <strain evidence="2 3">2-2</strain>
    </source>
</reference>
<dbReference type="EMBL" id="CP127173">
    <property type="protein sequence ID" value="WIV52923.1"/>
    <property type="molecule type" value="Genomic_DNA"/>
</dbReference>
<evidence type="ECO:0000313" key="2">
    <source>
        <dbReference type="EMBL" id="WIV52923.1"/>
    </source>
</evidence>
<gene>
    <name evidence="2" type="ORF">QP939_28715</name>
</gene>
<feature type="region of interest" description="Disordered" evidence="1">
    <location>
        <begin position="49"/>
        <end position="72"/>
    </location>
</feature>
<organism evidence="2 3">
    <name type="scientific">Amycolatopsis nalaikhensis</name>
    <dbReference type="NCBI Taxonomy" id="715472"/>
    <lineage>
        <taxon>Bacteria</taxon>
        <taxon>Bacillati</taxon>
        <taxon>Actinomycetota</taxon>
        <taxon>Actinomycetes</taxon>
        <taxon>Pseudonocardiales</taxon>
        <taxon>Pseudonocardiaceae</taxon>
        <taxon>Amycolatopsis</taxon>
    </lineage>
</organism>
<evidence type="ECO:0000256" key="1">
    <source>
        <dbReference type="SAM" id="MobiDB-lite"/>
    </source>
</evidence>
<name>A0ABY8XDE3_9PSEU</name>
<proteinExistence type="predicted"/>
<sequence>MTAVLVPLERRAPNGTTIPVPLAVPQQGPAEIESIENLDELVESSKCSCNAGDDNPGDTPSRTVAACRSSRI</sequence>
<accession>A0ABY8XDE3</accession>
<keyword evidence="3" id="KW-1185">Reference proteome</keyword>